<dbReference type="EMBL" id="JMTK01000002">
    <property type="protein sequence ID" value="KJZ81822.1"/>
    <property type="molecule type" value="Genomic_DNA"/>
</dbReference>
<dbReference type="EMBL" id="PKRU02000028">
    <property type="protein sequence ID" value="RPD37018.1"/>
    <property type="molecule type" value="Genomic_DNA"/>
</dbReference>
<evidence type="ECO:0000256" key="4">
    <source>
        <dbReference type="ARBA" id="ARBA00022980"/>
    </source>
</evidence>
<keyword evidence="2 6" id="KW-0699">rRNA-binding</keyword>
<dbReference type="Pfam" id="PF00411">
    <property type="entry name" value="Ribosomal_S11"/>
    <property type="match status" value="1"/>
</dbReference>
<evidence type="ECO:0000256" key="6">
    <source>
        <dbReference type="HAMAP-Rule" id="MF_01310"/>
    </source>
</evidence>
<proteinExistence type="inferred from homology"/>
<protein>
    <recommendedName>
        <fullName evidence="6">Small ribosomal subunit protein uS11</fullName>
    </recommendedName>
</protein>
<evidence type="ECO:0000313" key="9">
    <source>
        <dbReference type="EMBL" id="RPD36820.1"/>
    </source>
</evidence>
<dbReference type="NCBIfam" id="NF003698">
    <property type="entry name" value="PRK05309.1"/>
    <property type="match status" value="1"/>
</dbReference>
<dbReference type="GO" id="GO:0003735">
    <property type="term" value="F:structural constituent of ribosome"/>
    <property type="evidence" value="ECO:0007669"/>
    <property type="project" value="InterPro"/>
</dbReference>
<keyword evidence="3 6" id="KW-0694">RNA-binding</keyword>
<dbReference type="InterPro" id="IPR036967">
    <property type="entry name" value="Ribosomal_uS11_sf"/>
</dbReference>
<dbReference type="GO" id="GO:0005840">
    <property type="term" value="C:ribosome"/>
    <property type="evidence" value="ECO:0007669"/>
    <property type="project" value="UniProtKB-KW"/>
</dbReference>
<dbReference type="EMBL" id="PKRU02000031">
    <property type="protein sequence ID" value="RPD36820.1"/>
    <property type="molecule type" value="Genomic_DNA"/>
</dbReference>
<dbReference type="OrthoDB" id="9806415at2"/>
<dbReference type="Proteomes" id="UP000189542">
    <property type="component" value="Unassembled WGS sequence"/>
</dbReference>
<evidence type="ECO:0000256" key="3">
    <source>
        <dbReference type="ARBA" id="ARBA00022884"/>
    </source>
</evidence>
<evidence type="ECO:0000313" key="8">
    <source>
        <dbReference type="EMBL" id="ONI60141.1"/>
    </source>
</evidence>
<comment type="caution">
    <text evidence="7">The sequence shown here is derived from an EMBL/GenBank/DDBJ whole genome shotgun (WGS) entry which is preliminary data.</text>
</comment>
<name>A0A095BES7_9HYPH</name>
<evidence type="ECO:0000313" key="10">
    <source>
        <dbReference type="EMBL" id="RPD37018.1"/>
    </source>
</evidence>
<evidence type="ECO:0000313" key="12">
    <source>
        <dbReference type="Proteomes" id="UP000189542"/>
    </source>
</evidence>
<dbReference type="HAMAP" id="MF_01310">
    <property type="entry name" value="Ribosomal_uS11"/>
    <property type="match status" value="1"/>
</dbReference>
<keyword evidence="11" id="KW-1185">Reference proteome</keyword>
<evidence type="ECO:0000256" key="2">
    <source>
        <dbReference type="ARBA" id="ARBA00022730"/>
    </source>
</evidence>
<dbReference type="PATRIC" id="fig|556287.8.peg.526"/>
<reference evidence="7 11" key="1">
    <citation type="journal article" date="2015" name="Phytopathology">
        <title>Genomes of Candidatus Liberibacter solanacearum haplotype A from New Zealand and the USA suggest significant genome plasticity in the species.</title>
        <authorList>
            <person name="Thompson S.M."/>
            <person name="Johnson C.P."/>
            <person name="Lu A.Y."/>
            <person name="Frampton R.A."/>
            <person name="Sullivan K.L."/>
            <person name="Fiers M.W."/>
            <person name="Crowhurst R.N."/>
            <person name="Pitman A.R."/>
            <person name="Scott I."/>
            <person name="Gudmestad N.C."/>
            <person name="Smith G.R."/>
        </authorList>
    </citation>
    <scope>NUCLEOTIDE SEQUENCE [LARGE SCALE GENOMIC DNA]</scope>
    <source>
        <strain evidence="7 11">LsoNZ1</strain>
    </source>
</reference>
<dbReference type="InterPro" id="IPR019981">
    <property type="entry name" value="Ribosomal_uS11_bac-type"/>
</dbReference>
<dbReference type="GO" id="GO:0006412">
    <property type="term" value="P:translation"/>
    <property type="evidence" value="ECO:0007669"/>
    <property type="project" value="UniProtKB-UniRule"/>
</dbReference>
<comment type="subunit">
    <text evidence="6">Part of the 30S ribosomal subunit. Interacts with proteins S7 and S18. Binds to IF-3.</text>
</comment>
<dbReference type="AlphaFoldDB" id="A0A095BES7"/>
<evidence type="ECO:0000313" key="11">
    <source>
        <dbReference type="Proteomes" id="UP000033731"/>
    </source>
</evidence>
<comment type="similarity">
    <text evidence="1 6">Belongs to the universal ribosomal protein uS11 family.</text>
</comment>
<evidence type="ECO:0000256" key="1">
    <source>
        <dbReference type="ARBA" id="ARBA00006194"/>
    </source>
</evidence>
<dbReference type="PANTHER" id="PTHR11759">
    <property type="entry name" value="40S RIBOSOMAL PROTEIN S14/30S RIBOSOMAL PROTEIN S11"/>
    <property type="match status" value="1"/>
</dbReference>
<comment type="function">
    <text evidence="6">Located on the platform of the 30S subunit, it bridges several disparate RNA helices of the 16S rRNA. Forms part of the Shine-Dalgarno cleft in the 70S ribosome.</text>
</comment>
<dbReference type="EMBL" id="LVWB01000004">
    <property type="protein sequence ID" value="ONI60141.1"/>
    <property type="molecule type" value="Genomic_DNA"/>
</dbReference>
<evidence type="ECO:0000313" key="13">
    <source>
        <dbReference type="Proteomes" id="UP000236895"/>
    </source>
</evidence>
<dbReference type="RefSeq" id="WP_034442583.1">
    <property type="nucleotide sequence ID" value="NZ_CAXYJJ010000052.1"/>
</dbReference>
<keyword evidence="5 6" id="KW-0687">Ribonucleoprotein</keyword>
<dbReference type="GO" id="GO:0019843">
    <property type="term" value="F:rRNA binding"/>
    <property type="evidence" value="ECO:0007669"/>
    <property type="project" value="UniProtKB-UniRule"/>
</dbReference>
<reference evidence="9 13" key="3">
    <citation type="submission" date="2018-11" db="EMBL/GenBank/DDBJ databases">
        <title>Genome Analysis of Haplotype D of Candidatus Liberibacter Solanacearum.</title>
        <authorList>
            <person name="Katsir L."/>
            <person name="Ruan Z."/>
            <person name="Santos Garcia D."/>
            <person name="Piasezky A."/>
            <person name="Jiang J."/>
            <person name="Sela N."/>
            <person name="Freilich S."/>
            <person name="Bahar O."/>
        </authorList>
    </citation>
    <scope>NUCLEOTIDE SEQUENCE [LARGE SCALE GENOMIC DNA]</scope>
    <source>
        <strain evidence="13">haplotype D1</strain>
        <strain evidence="9">ISR100</strain>
    </source>
</reference>
<evidence type="ECO:0000256" key="5">
    <source>
        <dbReference type="ARBA" id="ARBA00023274"/>
    </source>
</evidence>
<gene>
    <name evidence="6" type="primary">rpsK</name>
    <name evidence="8" type="ORF">AYO25_00940</name>
    <name evidence="10" type="ORF">C0030_004785</name>
    <name evidence="9" type="ORF">C0030_005470</name>
    <name evidence="7" type="ORF">DJ66_0549</name>
</gene>
<dbReference type="Proteomes" id="UP000236895">
    <property type="component" value="Unassembled WGS sequence"/>
</dbReference>
<dbReference type="SUPFAM" id="SSF53137">
    <property type="entry name" value="Translational machinery components"/>
    <property type="match status" value="1"/>
</dbReference>
<dbReference type="PIRSF" id="PIRSF002131">
    <property type="entry name" value="Ribosomal_S11"/>
    <property type="match status" value="1"/>
</dbReference>
<reference evidence="8 12" key="2">
    <citation type="journal article" date="2017" name="PLoS ONE">
        <title>Genomic sequence of 'Candidatus Liberibacter solanacearum' haplotype C and its comparison with haplotype A and B genomes.</title>
        <authorList>
            <person name="Wang J."/>
            <person name="Haapalainen M."/>
            <person name="Schott T."/>
            <person name="Thompson S.M."/>
            <person name="Smith G.R."/>
            <person name="Nissinen A.I."/>
            <person name="Pirhonen M."/>
        </authorList>
    </citation>
    <scope>NUCLEOTIDE SEQUENCE [LARGE SCALE GENOMIC DNA]</scope>
    <source>
        <strain evidence="8 12">FIN111</strain>
    </source>
</reference>
<sequence>MPKSPARVRNRERKNIVSGCAHVVSTFNNTRITITDPHGNTIAWSSPKVVGFSGSRKNSPFAAQVATDDCSAKAQNHGMSSLEVKVSGLGAGRDSALRALRAIGFTIVSICDVTMIAHNGCRPRKRRRI</sequence>
<dbReference type="Proteomes" id="UP000033731">
    <property type="component" value="Unassembled WGS sequence"/>
</dbReference>
<accession>A0A095BES7</accession>
<dbReference type="NCBIfam" id="TIGR03632">
    <property type="entry name" value="uS11_bact"/>
    <property type="match status" value="1"/>
</dbReference>
<evidence type="ECO:0000313" key="7">
    <source>
        <dbReference type="EMBL" id="KJZ81822.1"/>
    </source>
</evidence>
<keyword evidence="4 6" id="KW-0689">Ribosomal protein</keyword>
<dbReference type="GO" id="GO:1990904">
    <property type="term" value="C:ribonucleoprotein complex"/>
    <property type="evidence" value="ECO:0007669"/>
    <property type="project" value="UniProtKB-KW"/>
</dbReference>
<organism evidence="7 11">
    <name type="scientific">Candidatus Liberibacter solanacearum</name>
    <dbReference type="NCBI Taxonomy" id="556287"/>
    <lineage>
        <taxon>Bacteria</taxon>
        <taxon>Pseudomonadati</taxon>
        <taxon>Pseudomonadota</taxon>
        <taxon>Alphaproteobacteria</taxon>
        <taxon>Hyphomicrobiales</taxon>
        <taxon>Rhizobiaceae</taxon>
        <taxon>Liberibacter</taxon>
    </lineage>
</organism>
<dbReference type="Gene3D" id="3.30.420.80">
    <property type="entry name" value="Ribosomal protein S11"/>
    <property type="match status" value="1"/>
</dbReference>
<dbReference type="InterPro" id="IPR001971">
    <property type="entry name" value="Ribosomal_uS11"/>
</dbReference>